<protein>
    <submittedName>
        <fullName evidence="1">Uncharacterized protein</fullName>
    </submittedName>
</protein>
<accession>F9PAA5</accession>
<sequence>MSLFVCQDTIDDMLSNLKIVLLTNFNLFYDKIRPNCE</sequence>
<evidence type="ECO:0000313" key="1">
    <source>
        <dbReference type="EMBL" id="EGV06863.1"/>
    </source>
</evidence>
<reference evidence="1 2" key="1">
    <citation type="submission" date="2011-06" db="EMBL/GenBank/DDBJ databases">
        <authorList>
            <person name="Harkins D.M."/>
            <person name="Madupu R."/>
            <person name="Durkin A.S."/>
            <person name="Torralba M."/>
            <person name="Methe B."/>
            <person name="Sutton G.G."/>
            <person name="Nelson K.E."/>
        </authorList>
    </citation>
    <scope>NUCLEOTIDE SEQUENCE [LARGE SCALE GENOMIC DNA]</scope>
    <source>
        <strain evidence="1 2">SK1060</strain>
    </source>
</reference>
<dbReference type="EMBL" id="AFUP01000009">
    <property type="protein sequence ID" value="EGV06863.1"/>
    <property type="molecule type" value="Genomic_DNA"/>
</dbReference>
<dbReference type="Proteomes" id="UP000003287">
    <property type="component" value="Unassembled WGS sequence"/>
</dbReference>
<organism evidence="1 2">
    <name type="scientific">Streptococcus constellatus subsp. pharyngis SK1060 = CCUG 46377</name>
    <dbReference type="NCBI Taxonomy" id="1035184"/>
    <lineage>
        <taxon>Bacteria</taxon>
        <taxon>Bacillati</taxon>
        <taxon>Bacillota</taxon>
        <taxon>Bacilli</taxon>
        <taxon>Lactobacillales</taxon>
        <taxon>Streptococcaceae</taxon>
        <taxon>Streptococcus</taxon>
        <taxon>Streptococcus anginosus group</taxon>
    </lineage>
</organism>
<dbReference type="AlphaFoldDB" id="F9PAA5"/>
<name>F9PAA5_STRCV</name>
<proteinExistence type="predicted"/>
<gene>
    <name evidence="1" type="ORF">HMPREF1042_2161</name>
</gene>
<evidence type="ECO:0000313" key="2">
    <source>
        <dbReference type="Proteomes" id="UP000003287"/>
    </source>
</evidence>